<dbReference type="Proteomes" id="UP000807025">
    <property type="component" value="Unassembled WGS sequence"/>
</dbReference>
<organism evidence="2 3">
    <name type="scientific">Pleurotus eryngii</name>
    <name type="common">Boletus of the steppes</name>
    <dbReference type="NCBI Taxonomy" id="5323"/>
    <lineage>
        <taxon>Eukaryota</taxon>
        <taxon>Fungi</taxon>
        <taxon>Dikarya</taxon>
        <taxon>Basidiomycota</taxon>
        <taxon>Agaricomycotina</taxon>
        <taxon>Agaricomycetes</taxon>
        <taxon>Agaricomycetidae</taxon>
        <taxon>Agaricales</taxon>
        <taxon>Pleurotineae</taxon>
        <taxon>Pleurotaceae</taxon>
        <taxon>Pleurotus</taxon>
    </lineage>
</organism>
<sequence length="123" mass="13772">MLPVDMGDESMRTDTNGDLLAFVGSVDGRPMTWDRYVRTDGHTEDVDPKEDDDAASKTNSHDTNAPQQPATEAFRQPTTLLREEAPQEQTLLRHQLDAQVAQVDHYIRAATHTIYGHGHMIMA</sequence>
<reference evidence="2" key="1">
    <citation type="submission" date="2020-11" db="EMBL/GenBank/DDBJ databases">
        <authorList>
            <consortium name="DOE Joint Genome Institute"/>
            <person name="Ahrendt S."/>
            <person name="Riley R."/>
            <person name="Andreopoulos W."/>
            <person name="Labutti K."/>
            <person name="Pangilinan J."/>
            <person name="Ruiz-Duenas F.J."/>
            <person name="Barrasa J.M."/>
            <person name="Sanchez-Garcia M."/>
            <person name="Camarero S."/>
            <person name="Miyauchi S."/>
            <person name="Serrano A."/>
            <person name="Linde D."/>
            <person name="Babiker R."/>
            <person name="Drula E."/>
            <person name="Ayuso-Fernandez I."/>
            <person name="Pacheco R."/>
            <person name="Padilla G."/>
            <person name="Ferreira P."/>
            <person name="Barriuso J."/>
            <person name="Kellner H."/>
            <person name="Castanera R."/>
            <person name="Alfaro M."/>
            <person name="Ramirez L."/>
            <person name="Pisabarro A.G."/>
            <person name="Kuo A."/>
            <person name="Tritt A."/>
            <person name="Lipzen A."/>
            <person name="He G."/>
            <person name="Yan M."/>
            <person name="Ng V."/>
            <person name="Cullen D."/>
            <person name="Martin F."/>
            <person name="Rosso M.-N."/>
            <person name="Henrissat B."/>
            <person name="Hibbett D."/>
            <person name="Martinez A.T."/>
            <person name="Grigoriev I.V."/>
        </authorList>
    </citation>
    <scope>NUCLEOTIDE SEQUENCE</scope>
    <source>
        <strain evidence="2">ATCC 90797</strain>
    </source>
</reference>
<comment type="caution">
    <text evidence="2">The sequence shown here is derived from an EMBL/GenBank/DDBJ whole genome shotgun (WGS) entry which is preliminary data.</text>
</comment>
<proteinExistence type="predicted"/>
<accession>A0A9P5ZF75</accession>
<feature type="compositionally biased region" description="Basic and acidic residues" evidence="1">
    <location>
        <begin position="37"/>
        <end position="46"/>
    </location>
</feature>
<gene>
    <name evidence="2" type="ORF">BDN71DRAFT_1437460</name>
</gene>
<dbReference type="EMBL" id="MU155092">
    <property type="protein sequence ID" value="KAF9486619.1"/>
    <property type="molecule type" value="Genomic_DNA"/>
</dbReference>
<feature type="compositionally biased region" description="Polar residues" evidence="1">
    <location>
        <begin position="56"/>
        <end position="70"/>
    </location>
</feature>
<evidence type="ECO:0000313" key="3">
    <source>
        <dbReference type="Proteomes" id="UP000807025"/>
    </source>
</evidence>
<dbReference type="AlphaFoldDB" id="A0A9P5ZF75"/>
<feature type="region of interest" description="Disordered" evidence="1">
    <location>
        <begin position="37"/>
        <end position="87"/>
    </location>
</feature>
<keyword evidence="3" id="KW-1185">Reference proteome</keyword>
<name>A0A9P5ZF75_PLEER</name>
<evidence type="ECO:0000313" key="2">
    <source>
        <dbReference type="EMBL" id="KAF9486619.1"/>
    </source>
</evidence>
<evidence type="ECO:0000256" key="1">
    <source>
        <dbReference type="SAM" id="MobiDB-lite"/>
    </source>
</evidence>
<protein>
    <submittedName>
        <fullName evidence="2">Uncharacterized protein</fullName>
    </submittedName>
</protein>